<name>A0A411ED62_9FLAO</name>
<dbReference type="EMBL" id="CP035544">
    <property type="protein sequence ID" value="QBA65487.1"/>
    <property type="molecule type" value="Genomic_DNA"/>
</dbReference>
<reference evidence="1 2" key="1">
    <citation type="submission" date="2019-01" db="EMBL/GenBank/DDBJ databases">
        <title>Muriicola soli sp. nov., isolated from soil.</title>
        <authorList>
            <person name="Kang H.J."/>
            <person name="Kim S.B."/>
        </authorList>
    </citation>
    <scope>NUCLEOTIDE SEQUENCE [LARGE SCALE GENOMIC DNA]</scope>
    <source>
        <strain evidence="1 2">MMS17-SY002</strain>
    </source>
</reference>
<keyword evidence="2" id="KW-1185">Reference proteome</keyword>
<dbReference type="SUPFAM" id="SSF54001">
    <property type="entry name" value="Cysteine proteinases"/>
    <property type="match status" value="1"/>
</dbReference>
<dbReference type="AlphaFoldDB" id="A0A411ED62"/>
<dbReference type="Pfam" id="PF07313">
    <property type="entry name" value="AmiA-like"/>
    <property type="match status" value="1"/>
</dbReference>
<dbReference type="InterPro" id="IPR038765">
    <property type="entry name" value="Papain-like_cys_pep_sf"/>
</dbReference>
<dbReference type="OrthoDB" id="1409585at2"/>
<sequence length="280" mass="31075">MNYYTFFFFILFVSAGVHSQKISCSPENRSAVELKIGEIQQISTDVPGKTLVAIGKTFIGTPYIAKTLETGPEETLVIDLKGLDCTTFVENVLALGLIKQNPNAGFDNFTQALEKIRYRDGNLNGYASRLHYFTEWIANNEAKGLIRDITESLGGINTPKALHFMTGHRSLYQALEGEKTFQEMVIVEKSLVDQPYCVLPVEMLKKNEDMIRSGDIIALATSIEGLDVTHTGFAIRMPDDRIHLLHASSSGAVEISDLPLVDYLKKINKNTGVIVARPNF</sequence>
<organism evidence="1 2">
    <name type="scientific">Muriicola soli</name>
    <dbReference type="NCBI Taxonomy" id="2507538"/>
    <lineage>
        <taxon>Bacteria</taxon>
        <taxon>Pseudomonadati</taxon>
        <taxon>Bacteroidota</taxon>
        <taxon>Flavobacteriia</taxon>
        <taxon>Flavobacteriales</taxon>
        <taxon>Flavobacteriaceae</taxon>
        <taxon>Muriicola</taxon>
    </lineage>
</organism>
<dbReference type="Proteomes" id="UP000290889">
    <property type="component" value="Chromosome"/>
</dbReference>
<dbReference type="RefSeq" id="WP_129606757.1">
    <property type="nucleotide sequence ID" value="NZ_CP035544.1"/>
</dbReference>
<accession>A0A411ED62</accession>
<evidence type="ECO:0000313" key="2">
    <source>
        <dbReference type="Proteomes" id="UP000290889"/>
    </source>
</evidence>
<dbReference type="KEGG" id="mur:EQY75_13685"/>
<proteinExistence type="predicted"/>
<dbReference type="InterPro" id="IPR010846">
    <property type="entry name" value="AmiA-like"/>
</dbReference>
<dbReference type="Gene3D" id="2.30.260.10">
    <property type="entry name" value="putative xylanase like domain"/>
    <property type="match status" value="1"/>
</dbReference>
<dbReference type="Gene3D" id="1.10.3670.10">
    <property type="entry name" value="Putative xylanase like domain"/>
    <property type="match status" value="1"/>
</dbReference>
<gene>
    <name evidence="1" type="ORF">EQY75_13685</name>
</gene>
<evidence type="ECO:0000313" key="1">
    <source>
        <dbReference type="EMBL" id="QBA65487.1"/>
    </source>
</evidence>
<protein>
    <submittedName>
        <fullName evidence="1">DUF1460 domain-containing protein</fullName>
    </submittedName>
</protein>